<dbReference type="NCBIfam" id="NF037980">
    <property type="entry name" value="T2SS_GspK"/>
    <property type="match status" value="1"/>
</dbReference>
<comment type="similarity">
    <text evidence="2 10">Belongs to the GSP K family.</text>
</comment>
<evidence type="ECO:0000256" key="3">
    <source>
        <dbReference type="ARBA" id="ARBA00022448"/>
    </source>
</evidence>
<dbReference type="SUPFAM" id="SSF158544">
    <property type="entry name" value="GspK insert domain-like"/>
    <property type="match status" value="1"/>
</dbReference>
<dbReference type="InterPro" id="IPR045584">
    <property type="entry name" value="Pilin-like"/>
</dbReference>
<comment type="caution">
    <text evidence="14">The sequence shown here is derived from an EMBL/GenBank/DDBJ whole genome shotgun (WGS) entry which is preliminary data.</text>
</comment>
<sequence length="307" mass="33746">MKGDRGIALLNALIMVAAISAVAAGLMLRAETSRVRVEDLQISQQAALHLDAAEFLIDPVLRADWERDQNLDHLQEAWAREPFDASIDRGLLRGAIRDLQGRFNINSLSVPSDIAAAQSFERLLRALGLPVDLGPEIAGYVQTRGPVRVADYASRDVPVRPRREPMDRVEELRLVRGMTEVHYARLLLHVAVLPPGTGLNVNTASAEVLGAVLPTANPAGIARFVAERARLPFETRSDFTTRAEDLIHPQAIAQAQVPDGGFTVASNWFEVTFELRLDGRVQSRILTVERSGLTGATKIEYRRAARP</sequence>
<evidence type="ECO:0000256" key="6">
    <source>
        <dbReference type="ARBA" id="ARBA00022692"/>
    </source>
</evidence>
<dbReference type="InterPro" id="IPR049179">
    <property type="entry name" value="T2SSK_SAM-like_2nd"/>
</dbReference>
<evidence type="ECO:0000256" key="7">
    <source>
        <dbReference type="ARBA" id="ARBA00022927"/>
    </source>
</evidence>
<keyword evidence="9 10" id="KW-0472">Membrane</keyword>
<keyword evidence="15" id="KW-1185">Reference proteome</keyword>
<accession>A0A0L6CZQ9</accession>
<keyword evidence="7" id="KW-0653">Protein transport</keyword>
<evidence type="ECO:0000313" key="15">
    <source>
        <dbReference type="Proteomes" id="UP000037046"/>
    </source>
</evidence>
<evidence type="ECO:0000256" key="2">
    <source>
        <dbReference type="ARBA" id="ARBA00007246"/>
    </source>
</evidence>
<evidence type="ECO:0000256" key="1">
    <source>
        <dbReference type="ARBA" id="ARBA00004533"/>
    </source>
</evidence>
<evidence type="ECO:0000256" key="9">
    <source>
        <dbReference type="ARBA" id="ARBA00023136"/>
    </source>
</evidence>
<comment type="subcellular location">
    <subcellularLocation>
        <location evidence="1 10">Cell inner membrane</location>
    </subcellularLocation>
</comment>
<reference evidence="15" key="1">
    <citation type="submission" date="2015-07" db="EMBL/GenBank/DDBJ databases">
        <title>Draft Genome Sequence of Roseovarius tolerans EL-164, a producer of N-Acylated Alanine Methyl Esters (NAMEs).</title>
        <authorList>
            <person name="Voget S."/>
            <person name="Bruns H."/>
            <person name="Wagner-Doebler I."/>
            <person name="Schulz S."/>
            <person name="Daniel R."/>
        </authorList>
    </citation>
    <scope>NUCLEOTIDE SEQUENCE [LARGE SCALE GENOMIC DNA]</scope>
    <source>
        <strain evidence="15">EL-164</strain>
    </source>
</reference>
<evidence type="ECO:0000256" key="10">
    <source>
        <dbReference type="PIRNR" id="PIRNR002786"/>
    </source>
</evidence>
<dbReference type="InterPro" id="IPR005628">
    <property type="entry name" value="GspK"/>
</dbReference>
<dbReference type="Pfam" id="PF03934">
    <property type="entry name" value="T2SSK"/>
    <property type="match status" value="1"/>
</dbReference>
<evidence type="ECO:0000256" key="11">
    <source>
        <dbReference type="SAM" id="Phobius"/>
    </source>
</evidence>
<keyword evidence="8 11" id="KW-1133">Transmembrane helix</keyword>
<dbReference type="RefSeq" id="WP_050661070.1">
    <property type="nucleotide sequence ID" value="NZ_CP118494.1"/>
</dbReference>
<evidence type="ECO:0000259" key="12">
    <source>
        <dbReference type="Pfam" id="PF03934"/>
    </source>
</evidence>
<dbReference type="Gene3D" id="1.10.40.60">
    <property type="entry name" value="EpsJ-like"/>
    <property type="match status" value="2"/>
</dbReference>
<dbReference type="PANTHER" id="PTHR38831:SF1">
    <property type="entry name" value="TYPE II SECRETION SYSTEM PROTEIN K-RELATED"/>
    <property type="match status" value="1"/>
</dbReference>
<evidence type="ECO:0000256" key="5">
    <source>
        <dbReference type="ARBA" id="ARBA00022519"/>
    </source>
</evidence>
<dbReference type="GO" id="GO:0009306">
    <property type="term" value="P:protein secretion"/>
    <property type="evidence" value="ECO:0007669"/>
    <property type="project" value="InterPro"/>
</dbReference>
<protein>
    <recommendedName>
        <fullName evidence="10">Type II secretion system protein K</fullName>
    </recommendedName>
</protein>
<dbReference type="PATRIC" id="fig|74031.6.peg.107"/>
<keyword evidence="3 10" id="KW-0813">Transport</keyword>
<dbReference type="Pfam" id="PF21687">
    <property type="entry name" value="T2SSK_1st"/>
    <property type="match status" value="1"/>
</dbReference>
<keyword evidence="5 10" id="KW-0997">Cell inner membrane</keyword>
<dbReference type="GO" id="GO:0005886">
    <property type="term" value="C:plasma membrane"/>
    <property type="evidence" value="ECO:0007669"/>
    <property type="project" value="UniProtKB-SubCell"/>
</dbReference>
<dbReference type="OrthoDB" id="7860673at2"/>
<feature type="domain" description="T2SS protein K second SAM-like" evidence="12">
    <location>
        <begin position="199"/>
        <end position="243"/>
    </location>
</feature>
<proteinExistence type="inferred from homology"/>
<dbReference type="PIRSF" id="PIRSF002786">
    <property type="entry name" value="XcpX"/>
    <property type="match status" value="1"/>
</dbReference>
<dbReference type="Proteomes" id="UP000037046">
    <property type="component" value="Unassembled WGS sequence"/>
</dbReference>
<dbReference type="SUPFAM" id="SSF54523">
    <property type="entry name" value="Pili subunits"/>
    <property type="match status" value="1"/>
</dbReference>
<evidence type="ECO:0000259" key="13">
    <source>
        <dbReference type="Pfam" id="PF21687"/>
    </source>
</evidence>
<dbReference type="AlphaFoldDB" id="A0A0L6CZQ9"/>
<feature type="domain" description="T2SS protein K first SAM-like" evidence="13">
    <location>
        <begin position="101"/>
        <end position="194"/>
    </location>
</feature>
<evidence type="ECO:0000313" key="14">
    <source>
        <dbReference type="EMBL" id="KNX43317.1"/>
    </source>
</evidence>
<gene>
    <name evidence="14" type="ORF">ROTO_01060</name>
</gene>
<dbReference type="EMBL" id="LGVV01000001">
    <property type="protein sequence ID" value="KNX43317.1"/>
    <property type="molecule type" value="Genomic_DNA"/>
</dbReference>
<dbReference type="InterPro" id="IPR038072">
    <property type="entry name" value="GspK_central_sf"/>
</dbReference>
<dbReference type="InterPro" id="IPR049031">
    <property type="entry name" value="T2SSK_SAM-like_1st"/>
</dbReference>
<dbReference type="PANTHER" id="PTHR38831">
    <property type="entry name" value="TYPE II SECRETION SYSTEM PROTEIN K"/>
    <property type="match status" value="1"/>
</dbReference>
<organism evidence="14 15">
    <name type="scientific">Roseovarius tolerans</name>
    <dbReference type="NCBI Taxonomy" id="74031"/>
    <lineage>
        <taxon>Bacteria</taxon>
        <taxon>Pseudomonadati</taxon>
        <taxon>Pseudomonadota</taxon>
        <taxon>Alphaproteobacteria</taxon>
        <taxon>Rhodobacterales</taxon>
        <taxon>Roseobacteraceae</taxon>
        <taxon>Roseovarius</taxon>
    </lineage>
</organism>
<keyword evidence="6 11" id="KW-0812">Transmembrane</keyword>
<dbReference type="Gene3D" id="3.30.1300.30">
    <property type="entry name" value="GSPII I/J protein-like"/>
    <property type="match status" value="1"/>
</dbReference>
<keyword evidence="4 10" id="KW-1003">Cell membrane</keyword>
<feature type="transmembrane region" description="Helical" evidence="11">
    <location>
        <begin position="6"/>
        <end position="28"/>
    </location>
</feature>
<name>A0A0L6CZQ9_9RHOB</name>
<evidence type="ECO:0000256" key="8">
    <source>
        <dbReference type="ARBA" id="ARBA00022989"/>
    </source>
</evidence>
<evidence type="ECO:0000256" key="4">
    <source>
        <dbReference type="ARBA" id="ARBA00022475"/>
    </source>
</evidence>